<reference evidence="2 3" key="1">
    <citation type="journal article" date="2011" name="EMBO J.">
        <title>Structural diversity of bacterial flagellar motors.</title>
        <authorList>
            <person name="Chen S."/>
            <person name="Beeby M."/>
            <person name="Murphy G.E."/>
            <person name="Leadbetter J.R."/>
            <person name="Hendrixson D.R."/>
            <person name="Briegel A."/>
            <person name="Li Z."/>
            <person name="Shi J."/>
            <person name="Tocheva E.I."/>
            <person name="Muller A."/>
            <person name="Dobro M.J."/>
            <person name="Jensen G.J."/>
        </authorList>
    </citation>
    <scope>NUCLEOTIDE SEQUENCE [LARGE SCALE GENOMIC DNA]</scope>
    <source>
        <strain evidence="2 3">DSM 6540</strain>
    </source>
</reference>
<evidence type="ECO:0000313" key="2">
    <source>
        <dbReference type="EMBL" id="EGO61909.1"/>
    </source>
</evidence>
<dbReference type="Pfam" id="PF05137">
    <property type="entry name" value="PilN"/>
    <property type="match status" value="1"/>
</dbReference>
<comment type="caution">
    <text evidence="2">The sequence shown here is derived from an EMBL/GenBank/DDBJ whole genome shotgun (WGS) entry which is preliminary data.</text>
</comment>
<dbReference type="PANTHER" id="PTHR40278:SF1">
    <property type="entry name" value="DNA UTILIZATION PROTEIN HOFN"/>
    <property type="match status" value="1"/>
</dbReference>
<gene>
    <name evidence="2" type="ORF">ALO_20577</name>
</gene>
<dbReference type="AlphaFoldDB" id="F7NPR8"/>
<dbReference type="eggNOG" id="COG3166">
    <property type="taxonomic scope" value="Bacteria"/>
</dbReference>
<keyword evidence="1" id="KW-0472">Membrane</keyword>
<keyword evidence="1" id="KW-1133">Transmembrane helix</keyword>
<organism evidence="2 3">
    <name type="scientific">Acetonema longum DSM 6540</name>
    <dbReference type="NCBI Taxonomy" id="1009370"/>
    <lineage>
        <taxon>Bacteria</taxon>
        <taxon>Bacillati</taxon>
        <taxon>Bacillota</taxon>
        <taxon>Negativicutes</taxon>
        <taxon>Acetonemataceae</taxon>
        <taxon>Acetonema</taxon>
    </lineage>
</organism>
<dbReference type="Proteomes" id="UP000003240">
    <property type="component" value="Unassembled WGS sequence"/>
</dbReference>
<name>F7NPR8_9FIRM</name>
<sequence>MMNRIRINLLPETDKPSRFHYPSWFGCLLGGCFFALLWFYLAAAYRIHTLETGIMELRVHKTLLQPTELNYQLYHQKQQAVRQKEDLLIKLTRERTLFYTPIAQLSHLIPKGVWLNSVSVAGTGTGQDPATFRILGITESYIQLNLFLQNLHSDPMFESTLNKVDLDDQSTYYRFEIIGKIKEIQ</sequence>
<evidence type="ECO:0000256" key="1">
    <source>
        <dbReference type="SAM" id="Phobius"/>
    </source>
</evidence>
<dbReference type="InterPro" id="IPR052534">
    <property type="entry name" value="Extracell_DNA_Util/SecSys_Comp"/>
</dbReference>
<dbReference type="EMBL" id="AFGF01000269">
    <property type="protein sequence ID" value="EGO61909.1"/>
    <property type="molecule type" value="Genomic_DNA"/>
</dbReference>
<evidence type="ECO:0008006" key="4">
    <source>
        <dbReference type="Google" id="ProtNLM"/>
    </source>
</evidence>
<dbReference type="STRING" id="1009370.ALO_20577"/>
<dbReference type="OrthoDB" id="1634262at2"/>
<proteinExistence type="predicted"/>
<dbReference type="PROSITE" id="PS51257">
    <property type="entry name" value="PROKAR_LIPOPROTEIN"/>
    <property type="match status" value="1"/>
</dbReference>
<accession>F7NPR8</accession>
<evidence type="ECO:0000313" key="3">
    <source>
        <dbReference type="Proteomes" id="UP000003240"/>
    </source>
</evidence>
<feature type="transmembrane region" description="Helical" evidence="1">
    <location>
        <begin position="21"/>
        <end position="41"/>
    </location>
</feature>
<keyword evidence="1" id="KW-0812">Transmembrane</keyword>
<keyword evidence="3" id="KW-1185">Reference proteome</keyword>
<dbReference type="PANTHER" id="PTHR40278">
    <property type="entry name" value="DNA UTILIZATION PROTEIN HOFN"/>
    <property type="match status" value="1"/>
</dbReference>
<dbReference type="InterPro" id="IPR007813">
    <property type="entry name" value="PilN"/>
</dbReference>
<protein>
    <recommendedName>
        <fullName evidence="4">Fimbrial assembly family protein</fullName>
    </recommendedName>
</protein>